<protein>
    <submittedName>
        <fullName evidence="2">T9SS type A sorting domain-containing protein</fullName>
    </submittedName>
</protein>
<dbReference type="InterPro" id="IPR038653">
    <property type="entry name" value="Put_CMD_sf"/>
</dbReference>
<evidence type="ECO:0000313" key="2">
    <source>
        <dbReference type="EMBL" id="MBF9141918.1"/>
    </source>
</evidence>
<keyword evidence="1" id="KW-0732">Signal</keyword>
<dbReference type="InterPro" id="IPR026444">
    <property type="entry name" value="Secre_tail"/>
</dbReference>
<evidence type="ECO:0000256" key="1">
    <source>
        <dbReference type="SAM" id="SignalP"/>
    </source>
</evidence>
<reference evidence="2 3" key="1">
    <citation type="submission" date="2020-11" db="EMBL/GenBank/DDBJ databases">
        <authorList>
            <person name="Kim M.K."/>
        </authorList>
    </citation>
    <scope>NUCLEOTIDE SEQUENCE [LARGE SCALE GENOMIC DNA]</scope>
    <source>
        <strain evidence="2 3">BT439</strain>
    </source>
</reference>
<evidence type="ECO:0000313" key="3">
    <source>
        <dbReference type="Proteomes" id="UP000645610"/>
    </source>
</evidence>
<dbReference type="EMBL" id="JADQDP010000002">
    <property type="protein sequence ID" value="MBF9141918.1"/>
    <property type="molecule type" value="Genomic_DNA"/>
</dbReference>
<comment type="caution">
    <text evidence="2">The sequence shown here is derived from an EMBL/GenBank/DDBJ whole genome shotgun (WGS) entry which is preliminary data.</text>
</comment>
<dbReference type="RefSeq" id="WP_196286252.1">
    <property type="nucleotide sequence ID" value="NZ_JADQDP010000002.1"/>
</dbReference>
<proteinExistence type="predicted"/>
<dbReference type="NCBIfam" id="TIGR04183">
    <property type="entry name" value="Por_Secre_tail"/>
    <property type="match status" value="1"/>
</dbReference>
<gene>
    <name evidence="2" type="ORF">I2I01_09755</name>
</gene>
<dbReference type="AlphaFoldDB" id="A0A931BKH1"/>
<feature type="chain" id="PRO_5037657953" evidence="1">
    <location>
        <begin position="20"/>
        <end position="302"/>
    </location>
</feature>
<accession>A0A931BKH1</accession>
<keyword evidence="3" id="KW-1185">Reference proteome</keyword>
<feature type="signal peptide" evidence="1">
    <location>
        <begin position="1"/>
        <end position="19"/>
    </location>
</feature>
<sequence>MKRFCILLALLIVGARSHAQTVPNGNLETWPTANHAQNWQTTDDILQAVIGIPFATGTTSKTTDKYAGSFAARLETKSMLGSSAIPGSLVLGTGPLNPALDNLGGMPYTGHPAALQLRYKLSGPALATDSAFAGVTLTRRANGRTEVVASGFLFLLQPAAAYTLATVPLQYASNAAPDSVYIMIASGSSSNLTVGTALTVDNIELTGSALASRAETAAAASLSVFPNPSADGLFTLAAPQEPALLQAPVTVHDLTGRLVLTAPAAAPGAASRTISLRGQPAGVYTVRLETPHGLITRRLTLQ</sequence>
<dbReference type="Gene3D" id="2.60.120.890">
    <property type="entry name" value="BT2081, beta-jelly-roll domain"/>
    <property type="match status" value="1"/>
</dbReference>
<dbReference type="Proteomes" id="UP000645610">
    <property type="component" value="Unassembled WGS sequence"/>
</dbReference>
<name>A0A931BKH1_9BACT</name>
<organism evidence="2 3">
    <name type="scientific">Hymenobacter properus</name>
    <dbReference type="NCBI Taxonomy" id="2791026"/>
    <lineage>
        <taxon>Bacteria</taxon>
        <taxon>Pseudomonadati</taxon>
        <taxon>Bacteroidota</taxon>
        <taxon>Cytophagia</taxon>
        <taxon>Cytophagales</taxon>
        <taxon>Hymenobacteraceae</taxon>
        <taxon>Hymenobacter</taxon>
    </lineage>
</organism>